<dbReference type="EMBL" id="DS985215">
    <property type="protein sequence ID" value="EEY15595.1"/>
    <property type="molecule type" value="Genomic_DNA"/>
</dbReference>
<dbReference type="Proteomes" id="UP000008698">
    <property type="component" value="Unassembled WGS sequence"/>
</dbReference>
<reference evidence="2" key="1">
    <citation type="journal article" date="2011" name="PLoS Pathog.">
        <title>Comparative genomics yields insights into niche adaptation of plant vascular wilt pathogens.</title>
        <authorList>
            <person name="Klosterman S.J."/>
            <person name="Subbarao K.V."/>
            <person name="Kang S."/>
            <person name="Veronese P."/>
            <person name="Gold S.E."/>
            <person name="Thomma B.P.H.J."/>
            <person name="Chen Z."/>
            <person name="Henrissat B."/>
            <person name="Lee Y.-H."/>
            <person name="Park J."/>
            <person name="Garcia-Pedrajas M.D."/>
            <person name="Barbara D.J."/>
            <person name="Anchieta A."/>
            <person name="de Jonge R."/>
            <person name="Santhanam P."/>
            <person name="Maruthachalam K."/>
            <person name="Atallah Z."/>
            <person name="Amyotte S.G."/>
            <person name="Paz Z."/>
            <person name="Inderbitzin P."/>
            <person name="Hayes R.J."/>
            <person name="Heiman D.I."/>
            <person name="Young S."/>
            <person name="Zeng Q."/>
            <person name="Engels R."/>
            <person name="Galagan J."/>
            <person name="Cuomo C.A."/>
            <person name="Dobinson K.F."/>
            <person name="Ma L.-J."/>
        </authorList>
    </citation>
    <scope>NUCLEOTIDE SEQUENCE [LARGE SCALE GENOMIC DNA]</scope>
    <source>
        <strain evidence="2">VaMs.102 / ATCC MYA-4576 / FGSC 10136</strain>
    </source>
</reference>
<dbReference type="GeneID" id="9533845"/>
<dbReference type="KEGG" id="val:VDBG_01704"/>
<dbReference type="eggNOG" id="ENOG502SNZF">
    <property type="taxonomic scope" value="Eukaryota"/>
</dbReference>
<evidence type="ECO:0000313" key="1">
    <source>
        <dbReference type="EMBL" id="EEY15595.1"/>
    </source>
</evidence>
<evidence type="ECO:0000313" key="2">
    <source>
        <dbReference type="Proteomes" id="UP000008698"/>
    </source>
</evidence>
<dbReference type="AlphaFoldDB" id="C9SB45"/>
<name>C9SB45_VERA1</name>
<accession>C9SB45</accession>
<organism evidence="2">
    <name type="scientific">Verticillium alfalfae (strain VaMs.102 / ATCC MYA-4576 / FGSC 10136)</name>
    <name type="common">Verticillium wilt of alfalfa</name>
    <name type="synonym">Verticillium albo-atrum</name>
    <dbReference type="NCBI Taxonomy" id="526221"/>
    <lineage>
        <taxon>Eukaryota</taxon>
        <taxon>Fungi</taxon>
        <taxon>Dikarya</taxon>
        <taxon>Ascomycota</taxon>
        <taxon>Pezizomycotina</taxon>
        <taxon>Sordariomycetes</taxon>
        <taxon>Hypocreomycetidae</taxon>
        <taxon>Glomerellales</taxon>
        <taxon>Plectosphaerellaceae</taxon>
        <taxon>Verticillium</taxon>
    </lineage>
</organism>
<dbReference type="RefSeq" id="XP_003007516.1">
    <property type="nucleotide sequence ID" value="XM_003007470.1"/>
</dbReference>
<gene>
    <name evidence="1" type="ORF">VDBG_01704</name>
</gene>
<protein>
    <submittedName>
        <fullName evidence="1">Uncharacterized protein</fullName>
    </submittedName>
</protein>
<proteinExistence type="predicted"/>
<dbReference type="HOGENOM" id="CLU_960426_0_0_1"/>
<sequence>MELQPSPPSPLETQLSFRDYNQLTLTRNPIALSDIVRHFNSHGIPCVAWGGSALDHYGIRSSSTTIPGHHIVVPDDVAEEAKEVLLTHPFLRPCPREDDGGCPDGGYQDKNPTLLAHRHYGRGPYTLKMSRQSDVLWALPRIPREFANPRGLTLPDEYIFTYDKSALPAPVHSRSGGWQSQEIHPVIIPRFHCYVESVMRVLARHMGFPSSSHAALAFELSARALELGRNDAKLMDPVFYDLWVRAHRIEGRDLLPLYHELTVALGEVWDLNRPHFQGRFSPPLSTKKLA</sequence>
<keyword evidence="2" id="KW-1185">Reference proteome</keyword>
<dbReference type="OrthoDB" id="10283771at2759"/>